<dbReference type="Pfam" id="PF02563">
    <property type="entry name" value="Poly_export"/>
    <property type="match status" value="1"/>
</dbReference>
<dbReference type="PROSITE" id="PS51257">
    <property type="entry name" value="PROKAR_LIPOPROTEIN"/>
    <property type="match status" value="1"/>
</dbReference>
<dbReference type="InterPro" id="IPR003715">
    <property type="entry name" value="Poly_export_N"/>
</dbReference>
<accession>A0A1N7J661</accession>
<dbReference type="PANTHER" id="PTHR33619:SF3">
    <property type="entry name" value="POLYSACCHARIDE EXPORT PROTEIN GFCE-RELATED"/>
    <property type="match status" value="1"/>
</dbReference>
<dbReference type="STRING" id="713588.SAMN05421789_101150"/>
<dbReference type="RefSeq" id="WP_076384361.1">
    <property type="nucleotide sequence ID" value="NZ_FTOI01000001.1"/>
</dbReference>
<gene>
    <name evidence="4" type="ORF">SAMN05421789_101150</name>
</gene>
<evidence type="ECO:0000256" key="1">
    <source>
        <dbReference type="ARBA" id="ARBA00022729"/>
    </source>
</evidence>
<dbReference type="InterPro" id="IPR049712">
    <property type="entry name" value="Poly_export"/>
</dbReference>
<dbReference type="EMBL" id="FTOI01000001">
    <property type="protein sequence ID" value="SIS44726.1"/>
    <property type="molecule type" value="Genomic_DNA"/>
</dbReference>
<evidence type="ECO:0000313" key="4">
    <source>
        <dbReference type="EMBL" id="SIS44726.1"/>
    </source>
</evidence>
<evidence type="ECO:0000259" key="3">
    <source>
        <dbReference type="Pfam" id="PF02563"/>
    </source>
</evidence>
<evidence type="ECO:0000256" key="2">
    <source>
        <dbReference type="SAM" id="MobiDB-lite"/>
    </source>
</evidence>
<sequence length="267" mass="29550">MKKYFPVFTVILTFFFLSSCKPKKNIVYLSNNNFEQEISQAKYSGLHIQEGDKLQILVSAFDDIAVRPFNLSSMPSTASSASGKDSGGSSAAPSEYVVTSEGQIIFPVLGAIYCKGMTKQQLKADLESRLKRYLTDPMVNVTLANFNFSVLGEVGSPGQKSSPTEKINILQAMALSGDIKYEGNKTNVKLIRYSEEEAKDKVISLDLSEASIVNSPYYYLQQNDIIYVEPDRNKQVSVNNNSSVDQWIKYGGVGLGILTLIFTLTRK</sequence>
<protein>
    <submittedName>
        <fullName evidence="4">Polysaccharide export outer membrane protein</fullName>
    </submittedName>
</protein>
<dbReference type="Gene3D" id="3.10.560.10">
    <property type="entry name" value="Outer membrane lipoprotein wza domain like"/>
    <property type="match status" value="1"/>
</dbReference>
<dbReference type="PANTHER" id="PTHR33619">
    <property type="entry name" value="POLYSACCHARIDE EXPORT PROTEIN GFCE-RELATED"/>
    <property type="match status" value="1"/>
</dbReference>
<dbReference type="Proteomes" id="UP000185839">
    <property type="component" value="Unassembled WGS sequence"/>
</dbReference>
<reference evidence="5" key="1">
    <citation type="submission" date="2017-01" db="EMBL/GenBank/DDBJ databases">
        <authorList>
            <person name="Varghese N."/>
            <person name="Submissions S."/>
        </authorList>
    </citation>
    <scope>NUCLEOTIDE SEQUENCE [LARGE SCALE GENOMIC DNA]</scope>
    <source>
        <strain evidence="5">DSM 23145</strain>
    </source>
</reference>
<organism evidence="4 5">
    <name type="scientific">Kaistella chaponensis</name>
    <dbReference type="NCBI Taxonomy" id="713588"/>
    <lineage>
        <taxon>Bacteria</taxon>
        <taxon>Pseudomonadati</taxon>
        <taxon>Bacteroidota</taxon>
        <taxon>Flavobacteriia</taxon>
        <taxon>Flavobacteriales</taxon>
        <taxon>Weeksellaceae</taxon>
        <taxon>Chryseobacterium group</taxon>
        <taxon>Kaistella</taxon>
    </lineage>
</organism>
<keyword evidence="5" id="KW-1185">Reference proteome</keyword>
<dbReference type="GO" id="GO:0015159">
    <property type="term" value="F:polysaccharide transmembrane transporter activity"/>
    <property type="evidence" value="ECO:0007669"/>
    <property type="project" value="InterPro"/>
</dbReference>
<dbReference type="OrthoDB" id="662756at2"/>
<dbReference type="AlphaFoldDB" id="A0A1N7J661"/>
<evidence type="ECO:0000313" key="5">
    <source>
        <dbReference type="Proteomes" id="UP000185839"/>
    </source>
</evidence>
<keyword evidence="1" id="KW-0732">Signal</keyword>
<feature type="domain" description="Polysaccharide export protein N-terminal" evidence="3">
    <location>
        <begin position="44"/>
        <end position="143"/>
    </location>
</feature>
<feature type="region of interest" description="Disordered" evidence="2">
    <location>
        <begin position="73"/>
        <end position="92"/>
    </location>
</feature>
<name>A0A1N7J661_9FLAO</name>
<proteinExistence type="predicted"/>